<dbReference type="EMBL" id="LT598449">
    <property type="protein sequence ID" value="SCU78759.1"/>
    <property type="molecule type" value="Genomic_DNA"/>
</dbReference>
<dbReference type="Pfam" id="PF02537">
    <property type="entry name" value="CRCB"/>
    <property type="match status" value="2"/>
</dbReference>
<feature type="transmembrane region" description="Helical" evidence="9">
    <location>
        <begin position="64"/>
        <end position="84"/>
    </location>
</feature>
<organism evidence="10 11">
    <name type="scientific">Lachancea nothofagi CBS 11611</name>
    <dbReference type="NCBI Taxonomy" id="1266666"/>
    <lineage>
        <taxon>Eukaryota</taxon>
        <taxon>Fungi</taxon>
        <taxon>Dikarya</taxon>
        <taxon>Ascomycota</taxon>
        <taxon>Saccharomycotina</taxon>
        <taxon>Saccharomycetes</taxon>
        <taxon>Saccharomycetales</taxon>
        <taxon>Saccharomycetaceae</taxon>
        <taxon>Lachancea</taxon>
    </lineage>
</organism>
<dbReference type="PANTHER" id="PTHR28259">
    <property type="entry name" value="FLUORIDE EXPORT PROTEIN 1-RELATED"/>
    <property type="match status" value="1"/>
</dbReference>
<evidence type="ECO:0000256" key="8">
    <source>
        <dbReference type="ARBA" id="ARBA00035585"/>
    </source>
</evidence>
<keyword evidence="11" id="KW-1185">Reference proteome</keyword>
<dbReference type="Proteomes" id="UP000189911">
    <property type="component" value="Chromosome A"/>
</dbReference>
<dbReference type="AlphaFoldDB" id="A0A1G4IPT2"/>
<feature type="transmembrane region" description="Helical" evidence="9">
    <location>
        <begin position="247"/>
        <end position="267"/>
    </location>
</feature>
<feature type="transmembrane region" description="Helical" evidence="9">
    <location>
        <begin position="96"/>
        <end position="118"/>
    </location>
</feature>
<comment type="function">
    <text evidence="1">Fluoride channel required for the rapid expulsion of cytoplasmic fluoride.</text>
</comment>
<evidence type="ECO:0000313" key="10">
    <source>
        <dbReference type="EMBL" id="SCU78759.1"/>
    </source>
</evidence>
<evidence type="ECO:0000256" key="6">
    <source>
        <dbReference type="ARBA" id="ARBA00023136"/>
    </source>
</evidence>
<feature type="transmembrane region" description="Helical" evidence="9">
    <location>
        <begin position="217"/>
        <end position="235"/>
    </location>
</feature>
<evidence type="ECO:0000256" key="2">
    <source>
        <dbReference type="ARBA" id="ARBA00004651"/>
    </source>
</evidence>
<keyword evidence="3" id="KW-1003">Cell membrane</keyword>
<keyword evidence="6 9" id="KW-0472">Membrane</keyword>
<dbReference type="InterPro" id="IPR003691">
    <property type="entry name" value="FluC"/>
</dbReference>
<feature type="transmembrane region" description="Helical" evidence="9">
    <location>
        <begin position="138"/>
        <end position="160"/>
    </location>
</feature>
<feature type="transmembrane region" description="Helical" evidence="9">
    <location>
        <begin position="287"/>
        <end position="306"/>
    </location>
</feature>
<comment type="subcellular location">
    <subcellularLocation>
        <location evidence="2">Cell membrane</location>
        <topology evidence="2">Multi-pass membrane protein</topology>
    </subcellularLocation>
</comment>
<gene>
    <name evidence="10" type="ORF">LANO_0A03906G</name>
</gene>
<sequence>MEPSPNSKSSTIPAHQQKVSMNTLKAELELAVAFIFFSILGNYSRLGLTKLTDYSGSYVQSPTVLWANLAACFIMGLMQTMFHYKVFNPLMFTAITTGYCGALSSYSSLIVEIFIHAANQTSSTAHAFPNRAYGIMEFLAVLLVQILVSMCSHIFGLYVAKEFATYFENFETKELSLAARRTHRIFTIIGKVVLVISLPVLIIQIVLAAVYNNSSRYWTLSAIFAFPGTMLRYILSKQLNSKIKHFPLGTFTANVLGTLLLAIFTLLTRGKRQDGSAIIQSSTTDAVVIALGNGFCGCLTTVSTFINECHRLPLRNTMIYYFFSIFVSFSLVVVTLGSYAWTRGLE</sequence>
<keyword evidence="5 9" id="KW-1133">Transmembrane helix</keyword>
<feature type="transmembrane region" description="Helical" evidence="9">
    <location>
        <begin position="318"/>
        <end position="341"/>
    </location>
</feature>
<protein>
    <submittedName>
        <fullName evidence="10">LANO_0A03906g1_1</fullName>
    </submittedName>
</protein>
<evidence type="ECO:0000313" key="11">
    <source>
        <dbReference type="Proteomes" id="UP000189911"/>
    </source>
</evidence>
<keyword evidence="4 9" id="KW-0812">Transmembrane</keyword>
<proteinExistence type="inferred from homology"/>
<accession>A0A1G4IPT2</accession>
<evidence type="ECO:0000256" key="9">
    <source>
        <dbReference type="SAM" id="Phobius"/>
    </source>
</evidence>
<evidence type="ECO:0000256" key="7">
    <source>
        <dbReference type="ARBA" id="ARBA00035120"/>
    </source>
</evidence>
<evidence type="ECO:0000256" key="1">
    <source>
        <dbReference type="ARBA" id="ARBA00002598"/>
    </source>
</evidence>
<dbReference type="OrthoDB" id="409792at2759"/>
<dbReference type="PANTHER" id="PTHR28259:SF1">
    <property type="entry name" value="FLUORIDE EXPORT PROTEIN 1-RELATED"/>
    <property type="match status" value="1"/>
</dbReference>
<dbReference type="GO" id="GO:0005886">
    <property type="term" value="C:plasma membrane"/>
    <property type="evidence" value="ECO:0007669"/>
    <property type="project" value="UniProtKB-SubCell"/>
</dbReference>
<evidence type="ECO:0000256" key="4">
    <source>
        <dbReference type="ARBA" id="ARBA00022692"/>
    </source>
</evidence>
<comment type="catalytic activity">
    <reaction evidence="8">
        <text>fluoride(in) = fluoride(out)</text>
        <dbReference type="Rhea" id="RHEA:76159"/>
        <dbReference type="ChEBI" id="CHEBI:17051"/>
    </reaction>
    <physiologicalReaction direction="left-to-right" evidence="8">
        <dbReference type="Rhea" id="RHEA:76160"/>
    </physiologicalReaction>
</comment>
<reference evidence="11" key="1">
    <citation type="submission" date="2016-03" db="EMBL/GenBank/DDBJ databases">
        <authorList>
            <person name="Devillers Hugo."/>
        </authorList>
    </citation>
    <scope>NUCLEOTIDE SEQUENCE [LARGE SCALE GENOMIC DNA]</scope>
</reference>
<dbReference type="GO" id="GO:1903425">
    <property type="term" value="F:fluoride transmembrane transporter activity"/>
    <property type="evidence" value="ECO:0007669"/>
    <property type="project" value="TreeGrafter"/>
</dbReference>
<feature type="transmembrane region" description="Helical" evidence="9">
    <location>
        <begin position="26"/>
        <end position="44"/>
    </location>
</feature>
<evidence type="ECO:0000256" key="5">
    <source>
        <dbReference type="ARBA" id="ARBA00022989"/>
    </source>
</evidence>
<name>A0A1G4IPT2_9SACH</name>
<evidence type="ECO:0000256" key="3">
    <source>
        <dbReference type="ARBA" id="ARBA00022475"/>
    </source>
</evidence>
<comment type="similarity">
    <text evidence="7">Belongs to the fluoride channel Fluc/FEX (TC 1.A.43) family.</text>
</comment>
<feature type="transmembrane region" description="Helical" evidence="9">
    <location>
        <begin position="188"/>
        <end position="211"/>
    </location>
</feature>